<comment type="caution">
    <text evidence="2">The sequence shown here is derived from an EMBL/GenBank/DDBJ whole genome shotgun (WGS) entry which is preliminary data.</text>
</comment>
<dbReference type="EMBL" id="VYUY01000010">
    <property type="protein sequence ID" value="KAA9133639.1"/>
    <property type="molecule type" value="Genomic_DNA"/>
</dbReference>
<feature type="compositionally biased region" description="Basic and acidic residues" evidence="1">
    <location>
        <begin position="86"/>
        <end position="139"/>
    </location>
</feature>
<dbReference type="GO" id="GO:0004386">
    <property type="term" value="F:helicase activity"/>
    <property type="evidence" value="ECO:0007669"/>
    <property type="project" value="UniProtKB-KW"/>
</dbReference>
<organism evidence="2 3">
    <name type="scientific">Microbacterium caowuchunii</name>
    <dbReference type="NCBI Taxonomy" id="2614638"/>
    <lineage>
        <taxon>Bacteria</taxon>
        <taxon>Bacillati</taxon>
        <taxon>Actinomycetota</taxon>
        <taxon>Actinomycetes</taxon>
        <taxon>Micrococcales</taxon>
        <taxon>Microbacteriaceae</taxon>
        <taxon>Microbacterium</taxon>
    </lineage>
</organism>
<evidence type="ECO:0000256" key="1">
    <source>
        <dbReference type="SAM" id="MobiDB-lite"/>
    </source>
</evidence>
<protein>
    <submittedName>
        <fullName evidence="2">ATP-dependent helicase</fullName>
    </submittedName>
</protein>
<evidence type="ECO:0000313" key="3">
    <source>
        <dbReference type="Proteomes" id="UP000326838"/>
    </source>
</evidence>
<feature type="compositionally biased region" description="Low complexity" evidence="1">
    <location>
        <begin position="35"/>
        <end position="45"/>
    </location>
</feature>
<sequence>MPKSKKPAGGRPAKNFEPRYGAKTSFQDRKRRPGEASAGTTGSKSSGHRGYRAEETADSAAPKRRWTAQERAGRDEARGIRTQSRGQDDRPARSYDDRPARSYDDRPRRNDDRPARSYSDRPARSHDDRPARSYSDRPA</sequence>
<keyword evidence="3" id="KW-1185">Reference proteome</keyword>
<keyword evidence="2" id="KW-0347">Helicase</keyword>
<reference evidence="3" key="1">
    <citation type="submission" date="2019-09" db="EMBL/GenBank/DDBJ databases">
        <title>Mumia zhuanghuii sp. nov. isolated from the intestinal contents of plateau pika (Ochotona curzoniae) in the Qinghai-Tibet plateau of China.</title>
        <authorList>
            <person name="Tian Z."/>
        </authorList>
    </citation>
    <scope>NUCLEOTIDE SEQUENCE [LARGE SCALE GENOMIC DNA]</scope>
    <source>
        <strain evidence="3">L-033</strain>
    </source>
</reference>
<keyword evidence="2" id="KW-0067">ATP-binding</keyword>
<feature type="region of interest" description="Disordered" evidence="1">
    <location>
        <begin position="1"/>
        <end position="139"/>
    </location>
</feature>
<dbReference type="Proteomes" id="UP000326838">
    <property type="component" value="Unassembled WGS sequence"/>
</dbReference>
<gene>
    <name evidence="2" type="ORF">F6B40_09555</name>
</gene>
<feature type="compositionally biased region" description="Basic and acidic residues" evidence="1">
    <location>
        <begin position="67"/>
        <end position="79"/>
    </location>
</feature>
<accession>A0A5N0TJY4</accession>
<proteinExistence type="predicted"/>
<keyword evidence="2" id="KW-0378">Hydrolase</keyword>
<evidence type="ECO:0000313" key="2">
    <source>
        <dbReference type="EMBL" id="KAA9133639.1"/>
    </source>
</evidence>
<name>A0A5N0TJY4_9MICO</name>
<dbReference type="AlphaFoldDB" id="A0A5N0TJY4"/>
<keyword evidence="2" id="KW-0547">Nucleotide-binding</keyword>
<feature type="non-terminal residue" evidence="2">
    <location>
        <position position="139"/>
    </location>
</feature>